<dbReference type="Proteomes" id="UP000198287">
    <property type="component" value="Unassembled WGS sequence"/>
</dbReference>
<keyword evidence="2" id="KW-0472">Membrane</keyword>
<feature type="compositionally biased region" description="Acidic residues" evidence="1">
    <location>
        <begin position="359"/>
        <end position="379"/>
    </location>
</feature>
<keyword evidence="4" id="KW-1185">Reference proteome</keyword>
<feature type="region of interest" description="Disordered" evidence="1">
    <location>
        <begin position="345"/>
        <end position="430"/>
    </location>
</feature>
<keyword evidence="2" id="KW-1133">Transmembrane helix</keyword>
<feature type="compositionally biased region" description="Polar residues" evidence="1">
    <location>
        <begin position="469"/>
        <end position="478"/>
    </location>
</feature>
<feature type="compositionally biased region" description="Polar residues" evidence="1">
    <location>
        <begin position="1129"/>
        <end position="1140"/>
    </location>
</feature>
<gene>
    <name evidence="3" type="ORF">Fcan01_23419</name>
</gene>
<name>A0A226D989_FOLCA</name>
<dbReference type="EMBL" id="LNIX01000028">
    <property type="protein sequence ID" value="OXA41710.1"/>
    <property type="molecule type" value="Genomic_DNA"/>
</dbReference>
<feature type="compositionally biased region" description="Low complexity" evidence="1">
    <location>
        <begin position="345"/>
        <end position="358"/>
    </location>
</feature>
<feature type="compositionally biased region" description="Low complexity" evidence="1">
    <location>
        <begin position="381"/>
        <end position="402"/>
    </location>
</feature>
<sequence>MASKSSTSTLFSTYKSSKIHRNYSRNGANSSRYIVGSVGKSCGKHINFGGESGSNSSSGSRNCGTLHQNVAIATQVLNPSAIGGSLKNRRFVEHFGRKEDDEISFLNRRSRAVCSKLCYYGISIGVTMVMITGLIVAVGYMQSEKQKVSTRPVKLAQGQDYHSSTTHLPLVILHGTTTTVKPIKRVSFDPDNELEEDGENDDMMDEISVTDFIQTRPPQPRSNHHQAGIFNFKVSTTNQHRHNIHDANDDENNIPDDNKSKFGGNSQFSNHNHDDENDESDHDDETKSPEEEDYDYGRGIDNQNQHSVRGDDKGRQFSEVRVKPPSGFKFDGISFEFPIYRTNTTTTEKSSTSTVLPDVDGDDDDEELHPNDDLSEIETESASSSSASVKDLSPTTQPTTTPLGAQEDETKGLETSIKHSNSNSGTNFTSLIDSQENNLHKEVLSSDLDDEEIENYANANIQQDANSSGSLFSQQLNPSNSAKSDSSNSNSNAKNGDDQIIVKASSGGFKTKKTQYDKNYHDDFNIGEATTAVATLQTDIFDNAEEFQASASEDSEIDVESGDAGGRLVNDEEEEERNNTPSDRVTTTRRPKPNNKNYDNGNNKNNNEERYKDTAATPQKSNKGQRRGKIVRPSPSQPPYHQEVDYDDGDEPPPPPKNNARTNNKGGGGAGGKKLSLKQKKFRGKVKGTKDKDQSTGQQNIQLEHIAISSGESLPIANLDYKVDFSRFIPTTPAPSFSLTTDNPSQDSDNIEYQPPTISHSVNPYPDFRFAPPPPERHKPFDLDEYLQKHAHKKVVDTSDDATTQSPSPPAPTINLDLSSLANFQQSFSNVADPTAASNPYASFGGISGAGGSVSPSFSDTPPSPLAFTQDNQFSKRTLYNLDSYPSSNTNEFAHLLGPQVPTTNFGAASPTGATLNIFQSQPSYNFDGGNSGGGGGGTYQPSAAPNFNFPTFNALSSSASSNAQHGFHVDANGAFSLITPSNLPYPNIPTGQVTSDNSNNLASNNFQNAYSFTNNEPASSSKNLILTTGTGQIPTYNTITQGIHLLSLLSGRNSGGGGGYQNSNDQLSSGSSNYENIAEMYPGSQPLVQIPGLSGGGASGNFDNFQSSYPSYTQDFFPQKNFKGFDQSGDQDPSASNPIASFSQNIIMKAADLDFGMNNVKAIHQMTQMSPPTTKSSISEFQLVGLTTTPSPPPKSFALSIVPKSTSSTRKSKHKAKVSTTTTPQSMDSSELEQSVPKSRKRLMTPEPDLDVAESGIHVFATDAPSKRRFSAVTNTAFGRPGKGTSYRGLKSGFYS</sequence>
<feature type="region of interest" description="Disordered" evidence="1">
    <location>
        <begin position="1277"/>
        <end position="1297"/>
    </location>
</feature>
<evidence type="ECO:0000256" key="2">
    <source>
        <dbReference type="SAM" id="Phobius"/>
    </source>
</evidence>
<evidence type="ECO:0000313" key="3">
    <source>
        <dbReference type="EMBL" id="OXA41710.1"/>
    </source>
</evidence>
<feature type="compositionally biased region" description="Polar residues" evidence="1">
    <location>
        <begin position="734"/>
        <end position="748"/>
    </location>
</feature>
<accession>A0A226D989</accession>
<feature type="region of interest" description="Disordered" evidence="1">
    <location>
        <begin position="1121"/>
        <end position="1140"/>
    </location>
</feature>
<feature type="compositionally biased region" description="Low complexity" evidence="1">
    <location>
        <begin position="479"/>
        <end position="494"/>
    </location>
</feature>
<feature type="region of interest" description="Disordered" evidence="1">
    <location>
        <begin position="469"/>
        <end position="501"/>
    </location>
</feature>
<feature type="region of interest" description="Disordered" evidence="1">
    <location>
        <begin position="548"/>
        <end position="699"/>
    </location>
</feature>
<organism evidence="3 4">
    <name type="scientific">Folsomia candida</name>
    <name type="common">Springtail</name>
    <dbReference type="NCBI Taxonomy" id="158441"/>
    <lineage>
        <taxon>Eukaryota</taxon>
        <taxon>Metazoa</taxon>
        <taxon>Ecdysozoa</taxon>
        <taxon>Arthropoda</taxon>
        <taxon>Hexapoda</taxon>
        <taxon>Collembola</taxon>
        <taxon>Entomobryomorpha</taxon>
        <taxon>Isotomoidea</taxon>
        <taxon>Isotomidae</taxon>
        <taxon>Proisotominae</taxon>
        <taxon>Folsomia</taxon>
    </lineage>
</organism>
<feature type="compositionally biased region" description="Low complexity" evidence="1">
    <location>
        <begin position="594"/>
        <end position="605"/>
    </location>
</feature>
<feature type="transmembrane region" description="Helical" evidence="2">
    <location>
        <begin position="117"/>
        <end position="141"/>
    </location>
</feature>
<protein>
    <submittedName>
        <fullName evidence="3">Uncharacterized protein</fullName>
    </submittedName>
</protein>
<feature type="compositionally biased region" description="Basic residues" evidence="1">
    <location>
        <begin position="675"/>
        <end position="687"/>
    </location>
</feature>
<feature type="compositionally biased region" description="Polar residues" evidence="1">
    <location>
        <begin position="1219"/>
        <end position="1238"/>
    </location>
</feature>
<feature type="compositionally biased region" description="Basic and acidic residues" evidence="1">
    <location>
        <begin position="308"/>
        <end position="322"/>
    </location>
</feature>
<comment type="caution">
    <text evidence="3">The sequence shown here is derived from an EMBL/GenBank/DDBJ whole genome shotgun (WGS) entry which is preliminary data.</text>
</comment>
<dbReference type="OrthoDB" id="10691597at2759"/>
<proteinExistence type="predicted"/>
<feature type="compositionally biased region" description="Polar residues" evidence="1">
    <location>
        <begin position="418"/>
        <end position="430"/>
    </location>
</feature>
<feature type="region of interest" description="Disordered" evidence="1">
    <location>
        <begin position="243"/>
        <end position="332"/>
    </location>
</feature>
<evidence type="ECO:0000256" key="1">
    <source>
        <dbReference type="SAM" id="MobiDB-lite"/>
    </source>
</evidence>
<feature type="region of interest" description="Disordered" evidence="1">
    <location>
        <begin position="732"/>
        <end position="765"/>
    </location>
</feature>
<reference evidence="3 4" key="1">
    <citation type="submission" date="2015-12" db="EMBL/GenBank/DDBJ databases">
        <title>The genome of Folsomia candida.</title>
        <authorList>
            <person name="Faddeeva A."/>
            <person name="Derks M.F."/>
            <person name="Anvar Y."/>
            <person name="Smit S."/>
            <person name="Van Straalen N."/>
            <person name="Roelofs D."/>
        </authorList>
    </citation>
    <scope>NUCLEOTIDE SEQUENCE [LARGE SCALE GENOMIC DNA]</scope>
    <source>
        <strain evidence="3 4">VU population</strain>
        <tissue evidence="3">Whole body</tissue>
    </source>
</reference>
<evidence type="ECO:0000313" key="4">
    <source>
        <dbReference type="Proteomes" id="UP000198287"/>
    </source>
</evidence>
<feature type="region of interest" description="Disordered" evidence="1">
    <location>
        <begin position="1204"/>
        <end position="1251"/>
    </location>
</feature>
<keyword evidence="2" id="KW-0812">Transmembrane</keyword>